<dbReference type="GO" id="GO:0030674">
    <property type="term" value="F:protein-macromolecule adaptor activity"/>
    <property type="evidence" value="ECO:0007669"/>
    <property type="project" value="TreeGrafter"/>
</dbReference>
<dbReference type="InterPro" id="IPR011022">
    <property type="entry name" value="Arrestin_C-like"/>
</dbReference>
<dbReference type="Gene3D" id="2.60.40.640">
    <property type="match status" value="1"/>
</dbReference>
<proteinExistence type="predicted"/>
<organism evidence="2 3">
    <name type="scientific">Conidiobolus coronatus (strain ATCC 28846 / CBS 209.66 / NRRL 28638)</name>
    <name type="common">Delacroixia coronata</name>
    <dbReference type="NCBI Taxonomy" id="796925"/>
    <lineage>
        <taxon>Eukaryota</taxon>
        <taxon>Fungi</taxon>
        <taxon>Fungi incertae sedis</taxon>
        <taxon>Zoopagomycota</taxon>
        <taxon>Entomophthoromycotina</taxon>
        <taxon>Entomophthoromycetes</taxon>
        <taxon>Entomophthorales</taxon>
        <taxon>Ancylistaceae</taxon>
        <taxon>Conidiobolus</taxon>
    </lineage>
</organism>
<reference evidence="2 3" key="1">
    <citation type="journal article" date="2015" name="Genome Biol. Evol.">
        <title>Phylogenomic analyses indicate that early fungi evolved digesting cell walls of algal ancestors of land plants.</title>
        <authorList>
            <person name="Chang Y."/>
            <person name="Wang S."/>
            <person name="Sekimoto S."/>
            <person name="Aerts A.L."/>
            <person name="Choi C."/>
            <person name="Clum A."/>
            <person name="LaButti K.M."/>
            <person name="Lindquist E.A."/>
            <person name="Yee Ngan C."/>
            <person name="Ohm R.A."/>
            <person name="Salamov A.A."/>
            <person name="Grigoriev I.V."/>
            <person name="Spatafora J.W."/>
            <person name="Berbee M.L."/>
        </authorList>
    </citation>
    <scope>NUCLEOTIDE SEQUENCE [LARGE SCALE GENOMIC DNA]</scope>
    <source>
        <strain evidence="2 3">NRRL 28638</strain>
    </source>
</reference>
<gene>
    <name evidence="2" type="ORF">CONCODRAFT_83031</name>
</gene>
<evidence type="ECO:0000313" key="2">
    <source>
        <dbReference type="EMBL" id="KXN74323.1"/>
    </source>
</evidence>
<keyword evidence="3" id="KW-1185">Reference proteome</keyword>
<dbReference type="PANTHER" id="PTHR11188">
    <property type="entry name" value="ARRESTIN DOMAIN CONTAINING PROTEIN"/>
    <property type="match status" value="1"/>
</dbReference>
<dbReference type="InterPro" id="IPR050357">
    <property type="entry name" value="Arrestin_domain-protein"/>
</dbReference>
<dbReference type="GO" id="GO:0031625">
    <property type="term" value="F:ubiquitin protein ligase binding"/>
    <property type="evidence" value="ECO:0007669"/>
    <property type="project" value="TreeGrafter"/>
</dbReference>
<protein>
    <recommendedName>
        <fullName evidence="1">Arrestin C-terminal-like domain-containing protein</fullName>
    </recommendedName>
</protein>
<dbReference type="EMBL" id="KQ964425">
    <property type="protein sequence ID" value="KXN74323.1"/>
    <property type="molecule type" value="Genomic_DNA"/>
</dbReference>
<dbReference type="Pfam" id="PF02752">
    <property type="entry name" value="Arrestin_C"/>
    <property type="match status" value="1"/>
</dbReference>
<accession>A0A137PH46</accession>
<dbReference type="GO" id="GO:0005829">
    <property type="term" value="C:cytosol"/>
    <property type="evidence" value="ECO:0007669"/>
    <property type="project" value="TreeGrafter"/>
</dbReference>
<evidence type="ECO:0000313" key="3">
    <source>
        <dbReference type="Proteomes" id="UP000070444"/>
    </source>
</evidence>
<sequence length="346" mass="39520">MNDLLNLLNNLSFANTLKVDLKLLSDGIYVPKLTEEYDQFSIQGDLQIRCNHPKTISKITLKFNGCIDRYISSVTTPQKSVIIESEMELISSNICIDKTDTVLNFEMELPRTLLPSVNSEYFKLNYTITVLIEAEGSKASYGFPVKVYNHHSIPHLDIRLDSYSDCGSVDDIIEYTVDLPKRFYSKDELIPLTMIIQLKNTVQLNYITATLSQQVEIMDNSTQTPICATPYTDNLSKETQYFRQKLSAYCLQFYLKIPNNSEKILVPTLDSKYFEVCHQVQISVNYQEEGDRLTHYLNIKIPIAVTTQTRNSLIELPDYRDLDEGSEEEGGRVLGFVGELPPIYSV</sequence>
<name>A0A137PH46_CONC2</name>
<dbReference type="OrthoDB" id="2333384at2759"/>
<dbReference type="GO" id="GO:0005886">
    <property type="term" value="C:plasma membrane"/>
    <property type="evidence" value="ECO:0007669"/>
    <property type="project" value="TreeGrafter"/>
</dbReference>
<dbReference type="PANTHER" id="PTHR11188:SF17">
    <property type="entry name" value="FI21816P1"/>
    <property type="match status" value="1"/>
</dbReference>
<evidence type="ECO:0000259" key="1">
    <source>
        <dbReference type="Pfam" id="PF02752"/>
    </source>
</evidence>
<dbReference type="Proteomes" id="UP000070444">
    <property type="component" value="Unassembled WGS sequence"/>
</dbReference>
<dbReference type="AlphaFoldDB" id="A0A137PH46"/>
<dbReference type="InterPro" id="IPR014752">
    <property type="entry name" value="Arrestin-like_C"/>
</dbReference>
<feature type="domain" description="Arrestin C-terminal-like" evidence="1">
    <location>
        <begin position="171"/>
        <end position="307"/>
    </location>
</feature>
<dbReference type="GO" id="GO:0070086">
    <property type="term" value="P:ubiquitin-dependent endocytosis"/>
    <property type="evidence" value="ECO:0007669"/>
    <property type="project" value="TreeGrafter"/>
</dbReference>